<dbReference type="InterPro" id="IPR044926">
    <property type="entry name" value="RGS_subdomain_2"/>
</dbReference>
<evidence type="ECO:0000313" key="3">
    <source>
        <dbReference type="Proteomes" id="UP000051574"/>
    </source>
</evidence>
<dbReference type="Pfam" id="PF02194">
    <property type="entry name" value="PXA"/>
    <property type="match status" value="1"/>
</dbReference>
<protein>
    <recommendedName>
        <fullName evidence="1">PXA domain-containing protein</fullName>
    </recommendedName>
</protein>
<name>A0A0T6AXK9_9SCAR</name>
<comment type="caution">
    <text evidence="2">The sequence shown here is derived from an EMBL/GenBank/DDBJ whole genome shotgun (WGS) entry which is preliminary data.</text>
</comment>
<dbReference type="Proteomes" id="UP000051574">
    <property type="component" value="Unassembled WGS sequence"/>
</dbReference>
<reference evidence="2 3" key="1">
    <citation type="submission" date="2015-09" db="EMBL/GenBank/DDBJ databases">
        <title>Draft genome of the scarab beetle Oryctes borbonicus.</title>
        <authorList>
            <person name="Meyer J.M."/>
            <person name="Markov G.V."/>
            <person name="Baskaran P."/>
            <person name="Herrmann M."/>
            <person name="Sommer R.J."/>
            <person name="Roedelsperger C."/>
        </authorList>
    </citation>
    <scope>NUCLEOTIDE SEQUENCE [LARGE SCALE GENOMIC DNA]</scope>
    <source>
        <strain evidence="2">OB123</strain>
        <tissue evidence="2">Whole animal</tissue>
    </source>
</reference>
<dbReference type="GO" id="GO:0005769">
    <property type="term" value="C:early endosome"/>
    <property type="evidence" value="ECO:0007669"/>
    <property type="project" value="TreeGrafter"/>
</dbReference>
<dbReference type="SMART" id="SM00315">
    <property type="entry name" value="RGS"/>
    <property type="match status" value="1"/>
</dbReference>
<dbReference type="InterPro" id="IPR003114">
    <property type="entry name" value="Phox_assoc"/>
</dbReference>
<dbReference type="GO" id="GO:0035091">
    <property type="term" value="F:phosphatidylinositol binding"/>
    <property type="evidence" value="ECO:0007669"/>
    <property type="project" value="TreeGrafter"/>
</dbReference>
<dbReference type="Pfam" id="PF00615">
    <property type="entry name" value="RGS"/>
    <property type="match status" value="1"/>
</dbReference>
<evidence type="ECO:0000313" key="2">
    <source>
        <dbReference type="EMBL" id="KRT79913.1"/>
    </source>
</evidence>
<gene>
    <name evidence="2" type="ORF">AMK59_7365</name>
</gene>
<sequence>MHKRNKSETDVNWYFGNRNTVESREVENNLSSNKLHAKESNKKVANLEDYFFDLECTMDKNNVCRDLICMEIDREKEFLSELVEILLYILLPDEDFQCKPLRYIVREIFVNCVIFPVFTMISDPDYINQAVVWLCLRDVSLPSDIFLTTLRLTDNCDELKYTKEMVVKEMQVLRSRDSGRESDLSIKQQLSSLMYVLKLIDNRLTKVNGTELADSLCTTDYSLRLEHIKVDLPLDVVLVNNVALSYFIDYVSSHGIHASLFFYLNIEGWKISVEQQLSDMQINKLKGLNENMSAVYESIRSTATSLYDQYLGDKREQKIDINPTLVHKLYFKIKNLSETPSELWFDEIQMALFDKLKTGEEFLLAFKQSHTYLKLLEELDLQQPTEEDVISLNSLECTDDENLKIKEANQNENNPSSKTVKPVGGDNFLSIEAGDKNLKHVRSFSDITDFSRSKYDIIESNRNVNVCKT</sequence>
<dbReference type="InterPro" id="IPR036305">
    <property type="entry name" value="RGS_sf"/>
</dbReference>
<feature type="domain" description="PXA" evidence="1">
    <location>
        <begin position="1"/>
        <end position="139"/>
    </location>
</feature>
<dbReference type="InterPro" id="IPR016137">
    <property type="entry name" value="RGS"/>
</dbReference>
<dbReference type="PROSITE" id="PS51207">
    <property type="entry name" value="PXA"/>
    <property type="match status" value="1"/>
</dbReference>
<evidence type="ECO:0000259" key="1">
    <source>
        <dbReference type="PROSITE" id="PS51207"/>
    </source>
</evidence>
<dbReference type="EMBL" id="LJIG01022562">
    <property type="protein sequence ID" value="KRT79913.1"/>
    <property type="molecule type" value="Genomic_DNA"/>
</dbReference>
<organism evidence="2 3">
    <name type="scientific">Oryctes borbonicus</name>
    <dbReference type="NCBI Taxonomy" id="1629725"/>
    <lineage>
        <taxon>Eukaryota</taxon>
        <taxon>Metazoa</taxon>
        <taxon>Ecdysozoa</taxon>
        <taxon>Arthropoda</taxon>
        <taxon>Hexapoda</taxon>
        <taxon>Insecta</taxon>
        <taxon>Pterygota</taxon>
        <taxon>Neoptera</taxon>
        <taxon>Endopterygota</taxon>
        <taxon>Coleoptera</taxon>
        <taxon>Polyphaga</taxon>
        <taxon>Scarabaeiformia</taxon>
        <taxon>Scarabaeidae</taxon>
        <taxon>Dynastinae</taxon>
        <taxon>Oryctes</taxon>
    </lineage>
</organism>
<dbReference type="OrthoDB" id="5772781at2759"/>
<proteinExistence type="predicted"/>
<dbReference type="SUPFAM" id="SSF48097">
    <property type="entry name" value="Regulator of G-protein signaling, RGS"/>
    <property type="match status" value="1"/>
</dbReference>
<accession>A0A0T6AXK9</accession>
<dbReference type="PANTHER" id="PTHR22775:SF3">
    <property type="entry name" value="SORTING NEXIN-13"/>
    <property type="match status" value="1"/>
</dbReference>
<feature type="non-terminal residue" evidence="2">
    <location>
        <position position="469"/>
    </location>
</feature>
<dbReference type="PANTHER" id="PTHR22775">
    <property type="entry name" value="SORTING NEXIN"/>
    <property type="match status" value="1"/>
</dbReference>
<keyword evidence="3" id="KW-1185">Reference proteome</keyword>
<dbReference type="AlphaFoldDB" id="A0A0T6AXK9"/>
<dbReference type="Gene3D" id="1.10.167.10">
    <property type="entry name" value="Regulator of G-protein Signalling 4, domain 2"/>
    <property type="match status" value="1"/>
</dbReference>